<comment type="caution">
    <text evidence="2">The sequence shown here is derived from an EMBL/GenBank/DDBJ whole genome shotgun (WGS) entry which is preliminary data.</text>
</comment>
<dbReference type="InterPro" id="IPR025886">
    <property type="entry name" value="PP2-like"/>
</dbReference>
<name>A0A9D5A798_PEA</name>
<dbReference type="Pfam" id="PF14299">
    <property type="entry name" value="PP2"/>
    <property type="match status" value="1"/>
</dbReference>
<organism evidence="2 3">
    <name type="scientific">Pisum sativum</name>
    <name type="common">Garden pea</name>
    <name type="synonym">Lathyrus oleraceus</name>
    <dbReference type="NCBI Taxonomy" id="3888"/>
    <lineage>
        <taxon>Eukaryota</taxon>
        <taxon>Viridiplantae</taxon>
        <taxon>Streptophyta</taxon>
        <taxon>Embryophyta</taxon>
        <taxon>Tracheophyta</taxon>
        <taxon>Spermatophyta</taxon>
        <taxon>Magnoliopsida</taxon>
        <taxon>eudicotyledons</taxon>
        <taxon>Gunneridae</taxon>
        <taxon>Pentapetalae</taxon>
        <taxon>rosids</taxon>
        <taxon>fabids</taxon>
        <taxon>Fabales</taxon>
        <taxon>Fabaceae</taxon>
        <taxon>Papilionoideae</taxon>
        <taxon>50 kb inversion clade</taxon>
        <taxon>NPAAA clade</taxon>
        <taxon>Hologalegina</taxon>
        <taxon>IRL clade</taxon>
        <taxon>Fabeae</taxon>
        <taxon>Lathyrus</taxon>
    </lineage>
</organism>
<dbReference type="Gramene" id="Psat06G0380900-T1">
    <property type="protein sequence ID" value="KAI5398154.1"/>
    <property type="gene ID" value="KIW84_063809"/>
</dbReference>
<sequence length="294" mass="33459">IKIEPSFPLNFSYRRKEIGHFKTRLELLRMTEILDLPEGCIATILSRTTPVDAGRFSLISKTFRSAADSDAVWNQFLPSDSNFIASVVSQFPSLANAPTKKALYLALSDHPIIVDHGYKSVQLDRKSGNFRYMLAARSLTIIWSDHDDYWKWIDLPYSRFPEVAELLNVCWFDIHGTINTVALSSNTEYAAYLVFKMVDPHGFQNRPVELSVFVEGGHSSTKNVCLDPNVRHRSHNRVVGLQCPTVRSDGWSEIEMGEFFNSGIENEEVHMKVLETAGNWKRGFFVEGIEVRPK</sequence>
<dbReference type="SMART" id="SM00256">
    <property type="entry name" value="FBOX"/>
    <property type="match status" value="1"/>
</dbReference>
<protein>
    <recommendedName>
        <fullName evidence="1">F-box domain-containing protein</fullName>
    </recommendedName>
</protein>
<keyword evidence="3" id="KW-1185">Reference proteome</keyword>
<dbReference type="PANTHER" id="PTHR32278">
    <property type="entry name" value="F-BOX DOMAIN-CONTAINING PROTEIN"/>
    <property type="match status" value="1"/>
</dbReference>
<dbReference type="PROSITE" id="PS50181">
    <property type="entry name" value="FBOX"/>
    <property type="match status" value="1"/>
</dbReference>
<accession>A0A9D5A798</accession>
<gene>
    <name evidence="2" type="ORF">KIW84_063809</name>
</gene>
<dbReference type="SUPFAM" id="SSF81383">
    <property type="entry name" value="F-box domain"/>
    <property type="match status" value="1"/>
</dbReference>
<reference evidence="2 3" key="1">
    <citation type="journal article" date="2022" name="Nat. Genet.">
        <title>Improved pea reference genome and pan-genome highlight genomic features and evolutionary characteristics.</title>
        <authorList>
            <person name="Yang T."/>
            <person name="Liu R."/>
            <person name="Luo Y."/>
            <person name="Hu S."/>
            <person name="Wang D."/>
            <person name="Wang C."/>
            <person name="Pandey M.K."/>
            <person name="Ge S."/>
            <person name="Xu Q."/>
            <person name="Li N."/>
            <person name="Li G."/>
            <person name="Huang Y."/>
            <person name="Saxena R.K."/>
            <person name="Ji Y."/>
            <person name="Li M."/>
            <person name="Yan X."/>
            <person name="He Y."/>
            <person name="Liu Y."/>
            <person name="Wang X."/>
            <person name="Xiang C."/>
            <person name="Varshney R.K."/>
            <person name="Ding H."/>
            <person name="Gao S."/>
            <person name="Zong X."/>
        </authorList>
    </citation>
    <scope>NUCLEOTIDE SEQUENCE [LARGE SCALE GENOMIC DNA]</scope>
    <source>
        <strain evidence="2 3">cv. Zhongwan 6</strain>
    </source>
</reference>
<dbReference type="PANTHER" id="PTHR32278:SF131">
    <property type="entry name" value="F-BOX PROTEIN PP2-A13"/>
    <property type="match status" value="1"/>
</dbReference>
<dbReference type="InterPro" id="IPR036047">
    <property type="entry name" value="F-box-like_dom_sf"/>
</dbReference>
<dbReference type="Proteomes" id="UP001058974">
    <property type="component" value="Chromosome 6"/>
</dbReference>
<dbReference type="EMBL" id="JAMSHJ010000006">
    <property type="protein sequence ID" value="KAI5398154.1"/>
    <property type="molecule type" value="Genomic_DNA"/>
</dbReference>
<feature type="domain" description="F-box" evidence="1">
    <location>
        <begin position="30"/>
        <end position="76"/>
    </location>
</feature>
<evidence type="ECO:0000313" key="2">
    <source>
        <dbReference type="EMBL" id="KAI5398154.1"/>
    </source>
</evidence>
<feature type="non-terminal residue" evidence="2">
    <location>
        <position position="294"/>
    </location>
</feature>
<dbReference type="Pfam" id="PF00646">
    <property type="entry name" value="F-box"/>
    <property type="match status" value="1"/>
</dbReference>
<dbReference type="InterPro" id="IPR001810">
    <property type="entry name" value="F-box_dom"/>
</dbReference>
<dbReference type="CDD" id="cd22162">
    <property type="entry name" value="F-box_AtSKIP3-like"/>
    <property type="match status" value="1"/>
</dbReference>
<proteinExistence type="predicted"/>
<evidence type="ECO:0000313" key="3">
    <source>
        <dbReference type="Proteomes" id="UP001058974"/>
    </source>
</evidence>
<evidence type="ECO:0000259" key="1">
    <source>
        <dbReference type="PROSITE" id="PS50181"/>
    </source>
</evidence>
<dbReference type="AlphaFoldDB" id="A0A9D5A798"/>